<keyword evidence="3 13" id="KW-0547">Nucleotide-binding</keyword>
<dbReference type="InterPro" id="IPR004541">
    <property type="entry name" value="Transl_elong_EFTu/EF1A_bac/org"/>
</dbReference>
<dbReference type="InterPro" id="IPR005225">
    <property type="entry name" value="Small_GTP-bd"/>
</dbReference>
<comment type="subunit">
    <text evidence="12">(Microbial infection) Upon infection by bacteriophage Qbeta, part of the viral RNA-dependent RNA polymerase complex, the other subunits are the viral replicase catalytic subunit (AC P14647), host ribosomal protein S1 and EF-Ts.</text>
</comment>
<dbReference type="HAMAP" id="MF_00118_B">
    <property type="entry name" value="EF_Tu_B"/>
    <property type="match status" value="1"/>
</dbReference>
<dbReference type="EC" id="3.6.5.3" evidence="13"/>
<dbReference type="InterPro" id="IPR050055">
    <property type="entry name" value="EF-Tu_GTPase"/>
</dbReference>
<dbReference type="PRINTS" id="PR00315">
    <property type="entry name" value="ELONGATNFCT"/>
</dbReference>
<evidence type="ECO:0000256" key="5">
    <source>
        <dbReference type="ARBA" id="ARBA00022801"/>
    </source>
</evidence>
<dbReference type="InterPro" id="IPR009001">
    <property type="entry name" value="Transl_elong_EF1A/Init_IF2_C"/>
</dbReference>
<dbReference type="NCBIfam" id="NF009372">
    <property type="entry name" value="PRK12735.1"/>
    <property type="match status" value="1"/>
</dbReference>
<dbReference type="Gene3D" id="2.40.30.10">
    <property type="entry name" value="Translation factors"/>
    <property type="match status" value="2"/>
</dbReference>
<dbReference type="OrthoDB" id="9803139at2"/>
<keyword evidence="2 13" id="KW-0479">Metal-binding</keyword>
<dbReference type="GO" id="GO:0005829">
    <property type="term" value="C:cytosol"/>
    <property type="evidence" value="ECO:0007669"/>
    <property type="project" value="TreeGrafter"/>
</dbReference>
<dbReference type="CDD" id="cd01884">
    <property type="entry name" value="EF_Tu"/>
    <property type="match status" value="1"/>
</dbReference>
<evidence type="ECO:0000259" key="14">
    <source>
        <dbReference type="PROSITE" id="PS51722"/>
    </source>
</evidence>
<feature type="binding site" evidence="13">
    <location>
        <begin position="81"/>
        <end position="85"/>
    </location>
    <ligand>
        <name>GTP</name>
        <dbReference type="ChEBI" id="CHEBI:37565"/>
    </ligand>
</feature>
<keyword evidence="16" id="KW-1185">Reference proteome</keyword>
<evidence type="ECO:0000256" key="13">
    <source>
        <dbReference type="HAMAP-Rule" id="MF_00118"/>
    </source>
</evidence>
<reference evidence="15 16" key="1">
    <citation type="submission" date="2017-02" db="EMBL/GenBank/DDBJ databases">
        <title>Whole genome sequencing of Rhodanobacter lindaniclasticus DSM 17932.</title>
        <authorList>
            <person name="Kumar S."/>
            <person name="Patil P."/>
            <person name="Patil P.B."/>
        </authorList>
    </citation>
    <scope>NUCLEOTIDE SEQUENCE [LARGE SCALE GENOMIC DNA]</scope>
    <source>
        <strain evidence="15 16">DSM 17932</strain>
    </source>
</reference>
<evidence type="ECO:0000256" key="9">
    <source>
        <dbReference type="ARBA" id="ARBA00029554"/>
    </source>
</evidence>
<comment type="caution">
    <text evidence="15">The sequence shown here is derived from an EMBL/GenBank/DDBJ whole genome shotgun (WGS) entry which is preliminary data.</text>
</comment>
<comment type="subcellular location">
    <subcellularLocation>
        <location evidence="13">Cytoplasm</location>
    </subcellularLocation>
</comment>
<dbReference type="InterPro" id="IPR000795">
    <property type="entry name" value="T_Tr_GTP-bd_dom"/>
</dbReference>
<evidence type="ECO:0000256" key="3">
    <source>
        <dbReference type="ARBA" id="ARBA00022741"/>
    </source>
</evidence>
<evidence type="ECO:0000313" key="15">
    <source>
        <dbReference type="EMBL" id="THD05134.1"/>
    </source>
</evidence>
<evidence type="ECO:0000256" key="8">
    <source>
        <dbReference type="ARBA" id="ARBA00023134"/>
    </source>
</evidence>
<evidence type="ECO:0000256" key="1">
    <source>
        <dbReference type="ARBA" id="ARBA00007249"/>
    </source>
</evidence>
<dbReference type="NCBIfam" id="TIGR00485">
    <property type="entry name" value="EF-Tu"/>
    <property type="match status" value="1"/>
</dbReference>
<evidence type="ECO:0000313" key="16">
    <source>
        <dbReference type="Proteomes" id="UP000306317"/>
    </source>
</evidence>
<dbReference type="SUPFAM" id="SSF50465">
    <property type="entry name" value="EF-Tu/eEF-1alpha/eIF2-gamma C-terminal domain"/>
    <property type="match status" value="1"/>
</dbReference>
<keyword evidence="5 13" id="KW-0378">Hydrolase</keyword>
<feature type="binding site" evidence="13">
    <location>
        <begin position="136"/>
        <end position="139"/>
    </location>
    <ligand>
        <name>GTP</name>
        <dbReference type="ChEBI" id="CHEBI:37565"/>
    </ligand>
</feature>
<sequence>MAKGKFERTKPHVNVGTIGHVDHGKTTLTAALTKVGAERFGGEFKDYSAIDAAPEEKARGITISTAHVEYESPTRHYAHVDCPGHADYVKNMITGAAQMDGAILVCSAADGPMPQTREHILLSRQVGVPYIVVFLNKADMVDDAELLELVEMEVRELLSKYDFPGDDTPIIHGSALKALEGDQSEIGVPSIIKLVDALDSYIPEPVRTIDKPFLMPVEDVFSISGRGTVVTGRIERGVIKVGDEIEVVGIRDTQKTTVTGVEMFRKLLDQGQAGDNAGLLLRGLKRDDVERGQVLAKPGTITPHTDFEAEVYVLSKDEGGRHTPFFKGYRPQFYFRTTDVTGAVTLPEGVEMVMPGDNVKMVVSLIHPIAMDEGLRFAIREGGRTVGAGVVAKVIK</sequence>
<dbReference type="InterPro" id="IPR031157">
    <property type="entry name" value="G_TR_CS"/>
</dbReference>
<dbReference type="SUPFAM" id="SSF52540">
    <property type="entry name" value="P-loop containing nucleoside triphosphate hydrolases"/>
    <property type="match status" value="1"/>
</dbReference>
<organism evidence="15 16">
    <name type="scientific">Rhodanobacter lindaniclasticus</name>
    <dbReference type="NCBI Taxonomy" id="75310"/>
    <lineage>
        <taxon>Bacteria</taxon>
        <taxon>Pseudomonadati</taxon>
        <taxon>Pseudomonadota</taxon>
        <taxon>Gammaproteobacteria</taxon>
        <taxon>Lysobacterales</taxon>
        <taxon>Rhodanobacteraceae</taxon>
        <taxon>Rhodanobacter</taxon>
    </lineage>
</organism>
<dbReference type="Proteomes" id="UP000306317">
    <property type="component" value="Unassembled WGS sequence"/>
</dbReference>
<dbReference type="Gene3D" id="3.40.50.300">
    <property type="entry name" value="P-loop containing nucleotide triphosphate hydrolases"/>
    <property type="match status" value="1"/>
</dbReference>
<dbReference type="RefSeq" id="WP_136259804.1">
    <property type="nucleotide sequence ID" value="NZ_MWIO01000065.1"/>
</dbReference>
<dbReference type="PANTHER" id="PTHR43721:SF22">
    <property type="entry name" value="ELONGATION FACTOR TU, MITOCHONDRIAL"/>
    <property type="match status" value="1"/>
</dbReference>
<dbReference type="GO" id="GO:0003924">
    <property type="term" value="F:GTPase activity"/>
    <property type="evidence" value="ECO:0007669"/>
    <property type="project" value="UniProtKB-UniRule"/>
</dbReference>
<protein>
    <recommendedName>
        <fullName evidence="9 13">Elongation factor Tu</fullName>
        <shortName evidence="13">EF-Tu</shortName>
        <ecNumber evidence="13">3.6.5.3</ecNumber>
    </recommendedName>
</protein>
<dbReference type="InterPro" id="IPR004161">
    <property type="entry name" value="EFTu-like_2"/>
</dbReference>
<dbReference type="CDD" id="cd03697">
    <property type="entry name" value="EFTU_II"/>
    <property type="match status" value="1"/>
</dbReference>
<feature type="binding site" evidence="13">
    <location>
        <position position="26"/>
    </location>
    <ligand>
        <name>Mg(2+)</name>
        <dbReference type="ChEBI" id="CHEBI:18420"/>
    </ligand>
</feature>
<dbReference type="NCBIfam" id="NF009373">
    <property type="entry name" value="PRK12736.1"/>
    <property type="match status" value="1"/>
</dbReference>
<dbReference type="FunFam" id="3.40.50.300:FF:000003">
    <property type="entry name" value="Elongation factor Tu"/>
    <property type="match status" value="1"/>
</dbReference>
<dbReference type="EMBL" id="MWIO01000065">
    <property type="protein sequence ID" value="THD05134.1"/>
    <property type="molecule type" value="Genomic_DNA"/>
</dbReference>
<dbReference type="Pfam" id="PF03144">
    <property type="entry name" value="GTP_EFTU_D2"/>
    <property type="match status" value="1"/>
</dbReference>
<dbReference type="CDD" id="cd03707">
    <property type="entry name" value="EFTU_III"/>
    <property type="match status" value="1"/>
</dbReference>
<dbReference type="GO" id="GO:0003746">
    <property type="term" value="F:translation elongation factor activity"/>
    <property type="evidence" value="ECO:0007669"/>
    <property type="project" value="UniProtKB-UniRule"/>
</dbReference>
<keyword evidence="7 13" id="KW-0648">Protein biosynthesis</keyword>
<dbReference type="InterPro" id="IPR004160">
    <property type="entry name" value="Transl_elong_EFTu/EF1A_C"/>
</dbReference>
<dbReference type="NCBIfam" id="TIGR00231">
    <property type="entry name" value="small_GTP"/>
    <property type="match status" value="1"/>
</dbReference>
<evidence type="ECO:0000256" key="10">
    <source>
        <dbReference type="ARBA" id="ARBA00058140"/>
    </source>
</evidence>
<evidence type="ECO:0000256" key="2">
    <source>
        <dbReference type="ARBA" id="ARBA00022723"/>
    </source>
</evidence>
<comment type="subunit">
    <text evidence="11">Monomer. Heterotetramer composed of two EF-Ts.EF-Tu dimer complexes.</text>
</comment>
<dbReference type="PROSITE" id="PS51722">
    <property type="entry name" value="G_TR_2"/>
    <property type="match status" value="1"/>
</dbReference>
<dbReference type="InterPro" id="IPR027417">
    <property type="entry name" value="P-loop_NTPase"/>
</dbReference>
<keyword evidence="6 13" id="KW-0460">Magnesium</keyword>
<evidence type="ECO:0000256" key="12">
    <source>
        <dbReference type="ARBA" id="ARBA00064283"/>
    </source>
</evidence>
<dbReference type="FunFam" id="2.40.30.10:FF:000001">
    <property type="entry name" value="Elongation factor Tu"/>
    <property type="match status" value="1"/>
</dbReference>
<dbReference type="Pfam" id="PF00009">
    <property type="entry name" value="GTP_EFTU"/>
    <property type="match status" value="1"/>
</dbReference>
<dbReference type="SUPFAM" id="SSF50447">
    <property type="entry name" value="Translation proteins"/>
    <property type="match status" value="1"/>
</dbReference>
<evidence type="ECO:0000256" key="4">
    <source>
        <dbReference type="ARBA" id="ARBA00022768"/>
    </source>
</evidence>
<proteinExistence type="inferred from homology"/>
<dbReference type="Pfam" id="PF03143">
    <property type="entry name" value="GTP_EFTU_D3"/>
    <property type="match status" value="1"/>
</dbReference>
<comment type="similarity">
    <text evidence="1 13">Belongs to the TRAFAC class translation factor GTPase superfamily. Classic translation factor GTPase family. EF-Tu/EF-1A subfamily.</text>
</comment>
<dbReference type="NCBIfam" id="NF000766">
    <property type="entry name" value="PRK00049.1"/>
    <property type="match status" value="1"/>
</dbReference>
<dbReference type="InterPro" id="IPR041709">
    <property type="entry name" value="EF-Tu_GTP-bd"/>
</dbReference>
<dbReference type="InterPro" id="IPR009000">
    <property type="entry name" value="Transl_B-barrel_sf"/>
</dbReference>
<feature type="domain" description="Tr-type G" evidence="14">
    <location>
        <begin position="10"/>
        <end position="206"/>
    </location>
</feature>
<comment type="catalytic activity">
    <reaction evidence="13">
        <text>GTP + H2O = GDP + phosphate + H(+)</text>
        <dbReference type="Rhea" id="RHEA:19669"/>
        <dbReference type="ChEBI" id="CHEBI:15377"/>
        <dbReference type="ChEBI" id="CHEBI:15378"/>
        <dbReference type="ChEBI" id="CHEBI:37565"/>
        <dbReference type="ChEBI" id="CHEBI:43474"/>
        <dbReference type="ChEBI" id="CHEBI:58189"/>
        <dbReference type="EC" id="3.6.5.3"/>
    </reaction>
</comment>
<comment type="function">
    <text evidence="10">May play an important regulatory role in cell growth and in the bacterial response to nutrient deprivation.</text>
</comment>
<evidence type="ECO:0000256" key="6">
    <source>
        <dbReference type="ARBA" id="ARBA00022842"/>
    </source>
</evidence>
<dbReference type="InterPro" id="IPR033720">
    <property type="entry name" value="EFTU_2"/>
</dbReference>
<evidence type="ECO:0000256" key="11">
    <source>
        <dbReference type="ARBA" id="ARBA00063778"/>
    </source>
</evidence>
<keyword evidence="8 13" id="KW-0342">GTP-binding</keyword>
<gene>
    <name evidence="13" type="primary">tuf</name>
    <name evidence="15" type="ORF">B1991_16575</name>
</gene>
<keyword evidence="4 13" id="KW-0251">Elongation factor</keyword>
<accession>A0A4S3KBA3</accession>
<dbReference type="GO" id="GO:0005525">
    <property type="term" value="F:GTP binding"/>
    <property type="evidence" value="ECO:0007669"/>
    <property type="project" value="UniProtKB-UniRule"/>
</dbReference>
<dbReference type="GO" id="GO:0000287">
    <property type="term" value="F:magnesium ion binding"/>
    <property type="evidence" value="ECO:0007669"/>
    <property type="project" value="UniProtKB-UniRule"/>
</dbReference>
<keyword evidence="13" id="KW-0963">Cytoplasm</keyword>
<evidence type="ECO:0000256" key="7">
    <source>
        <dbReference type="ARBA" id="ARBA00022917"/>
    </source>
</evidence>
<comment type="function">
    <text evidence="13">GTP hydrolase that promotes the GTP-dependent binding of aminoacyl-tRNA to the A-site of ribosomes during protein biosynthesis.</text>
</comment>
<feature type="binding site" evidence="13">
    <location>
        <begin position="19"/>
        <end position="26"/>
    </location>
    <ligand>
        <name>GTP</name>
        <dbReference type="ChEBI" id="CHEBI:37565"/>
    </ligand>
</feature>
<dbReference type="AlphaFoldDB" id="A0A4S3KBA3"/>
<dbReference type="PANTHER" id="PTHR43721">
    <property type="entry name" value="ELONGATION FACTOR TU-RELATED"/>
    <property type="match status" value="1"/>
</dbReference>
<name>A0A4S3KBA3_9GAMM</name>
<dbReference type="PROSITE" id="PS00301">
    <property type="entry name" value="G_TR_1"/>
    <property type="match status" value="1"/>
</dbReference>